<evidence type="ECO:0000313" key="3">
    <source>
        <dbReference type="EMBL" id="GMM39019.1"/>
    </source>
</evidence>
<dbReference type="InterPro" id="IPR043127">
    <property type="entry name" value="Sec-1-like_dom3a"/>
</dbReference>
<dbReference type="Proteomes" id="UP001360560">
    <property type="component" value="Unassembled WGS sequence"/>
</dbReference>
<dbReference type="Gene3D" id="1.25.40.60">
    <property type="match status" value="1"/>
</dbReference>
<organism evidence="3 4">
    <name type="scientific">Saccharomycopsis crataegensis</name>
    <dbReference type="NCBI Taxonomy" id="43959"/>
    <lineage>
        <taxon>Eukaryota</taxon>
        <taxon>Fungi</taxon>
        <taxon>Dikarya</taxon>
        <taxon>Ascomycota</taxon>
        <taxon>Saccharomycotina</taxon>
        <taxon>Saccharomycetes</taxon>
        <taxon>Saccharomycopsidaceae</taxon>
        <taxon>Saccharomycopsis</taxon>
    </lineage>
</organism>
<keyword evidence="4" id="KW-1185">Reference proteome</keyword>
<dbReference type="InterPro" id="IPR036045">
    <property type="entry name" value="Sec1-like_sf"/>
</dbReference>
<feature type="region of interest" description="Disordered" evidence="2">
    <location>
        <begin position="708"/>
        <end position="774"/>
    </location>
</feature>
<accession>A0AAV5QW48</accession>
<feature type="compositionally biased region" description="Basic residues" evidence="2">
    <location>
        <begin position="763"/>
        <end position="774"/>
    </location>
</feature>
<dbReference type="AlphaFoldDB" id="A0AAV5QW48"/>
<dbReference type="PIRSF" id="PIRSF005715">
    <property type="entry name" value="VPS45_Sec1"/>
    <property type="match status" value="1"/>
</dbReference>
<evidence type="ECO:0000256" key="2">
    <source>
        <dbReference type="SAM" id="MobiDB-lite"/>
    </source>
</evidence>
<dbReference type="Gene3D" id="3.40.50.2060">
    <property type="match status" value="1"/>
</dbReference>
<dbReference type="RefSeq" id="XP_064856014.1">
    <property type="nucleotide sequence ID" value="XM_064999942.1"/>
</dbReference>
<dbReference type="Gene3D" id="3.40.50.1910">
    <property type="match status" value="1"/>
</dbReference>
<reference evidence="3 4" key="1">
    <citation type="journal article" date="2023" name="Elife">
        <title>Identification of key yeast species and microbe-microbe interactions impacting larval growth of Drosophila in the wild.</title>
        <authorList>
            <person name="Mure A."/>
            <person name="Sugiura Y."/>
            <person name="Maeda R."/>
            <person name="Honda K."/>
            <person name="Sakurai N."/>
            <person name="Takahashi Y."/>
            <person name="Watada M."/>
            <person name="Katoh T."/>
            <person name="Gotoh A."/>
            <person name="Gotoh Y."/>
            <person name="Taniguchi I."/>
            <person name="Nakamura K."/>
            <person name="Hayashi T."/>
            <person name="Katayama T."/>
            <person name="Uemura T."/>
            <person name="Hattori Y."/>
        </authorList>
    </citation>
    <scope>NUCLEOTIDE SEQUENCE [LARGE SCALE GENOMIC DNA]</scope>
    <source>
        <strain evidence="3 4">SC-9</strain>
    </source>
</reference>
<evidence type="ECO:0000256" key="1">
    <source>
        <dbReference type="ARBA" id="ARBA00009884"/>
    </source>
</evidence>
<dbReference type="GO" id="GO:0016192">
    <property type="term" value="P:vesicle-mediated transport"/>
    <property type="evidence" value="ECO:0007669"/>
    <property type="project" value="InterPro"/>
</dbReference>
<dbReference type="InterPro" id="IPR001619">
    <property type="entry name" value="Sec1-like"/>
</dbReference>
<dbReference type="InterPro" id="IPR027482">
    <property type="entry name" value="Sec1-like_dom2"/>
</dbReference>
<name>A0AAV5QW48_9ASCO</name>
<comment type="similarity">
    <text evidence="1">Belongs to the STXBP/unc-18/SEC1 family.</text>
</comment>
<gene>
    <name evidence="3" type="ORF">DASC09_063580</name>
</gene>
<proteinExistence type="inferred from homology"/>
<sequence length="774" mass="88756">MADLIELQRKALLDHINAIQTDNGLKYLVLDETTEFLVDSLIDRKTLLRYVTAVERLDSKRKSKPSIDAVYIIDPTTFSLNCLKTDFKVSPPRYRSMFIYVLPSPSVSHTIKSFSQNNNPIYKLIRFIKVFNFNYLPVDNKVFLTTYDTTLDPSVPVQKDFDDNDPKLVEKSKQDYQTYSDKLTLNMYSMQVFFNPSFRNFVNFMIDGVVNSLLNVCIVTNEYPIIRYYSPKISFHQSSIVSKLVATKLQEKLDDYLRNNPKFNPNSGVGGGAASSASPERSILVIVDRSIDLMELFLHEFNYESMIYDYLPRSEFNNKSSVVFYSSENARGTKIKKVSKLTTRAKDKYFDKYRYLHIAKAYDMLNDDIKKMVEDNPLLMNTSNAKSTTDILHIMAHSQEFNEDRRLLTLHKQLIERFLKMSMELKLSALADLEQTMAADGYDIDGQFIRLQKLTDNMVATLDEMKALDVTYKIRLIVLYVLKKKDGIFLDDLSKLLKFIGVYNERELQGYIQLFKNLNLLNHDVIKLAMNPHSHHQQHKDDKPRNIEYGEIDNSQLNTSRYKPAIAKVISSLAKNNNEELSEFPFANEANNTLLEESVTGGSHSSISSNSTSLRNKNLQSTWSTRSKTKTNRQKIFAYMIGGITPAEIKAAHDIGETTNKDVYLGSEHILCPGETIFNIQNLNNTNAKELNPYIEFKLHRESNGKVPEYLLDNDFPKPQSQQQPQQQPQSSMKDKSGKGGWGQRPGMMKSSSAPATSDKPKEKKHKFGLKFKK</sequence>
<comment type="caution">
    <text evidence="3">The sequence shown here is derived from an EMBL/GenBank/DDBJ whole genome shotgun (WGS) entry which is preliminary data.</text>
</comment>
<protein>
    <submittedName>
        <fullName evidence="3">Sec1 protein</fullName>
    </submittedName>
</protein>
<dbReference type="InterPro" id="IPR043154">
    <property type="entry name" value="Sec-1-like_dom1"/>
</dbReference>
<dbReference type="SUPFAM" id="SSF56815">
    <property type="entry name" value="Sec1/munc18-like (SM) proteins"/>
    <property type="match status" value="1"/>
</dbReference>
<evidence type="ECO:0000313" key="4">
    <source>
        <dbReference type="Proteomes" id="UP001360560"/>
    </source>
</evidence>
<dbReference type="Pfam" id="PF00995">
    <property type="entry name" value="Sec1"/>
    <property type="match status" value="1"/>
</dbReference>
<dbReference type="PANTHER" id="PTHR11679">
    <property type="entry name" value="VESICLE PROTEIN SORTING-ASSOCIATED"/>
    <property type="match status" value="1"/>
</dbReference>
<dbReference type="Gene3D" id="3.90.830.10">
    <property type="entry name" value="Syntaxin Binding Protein 1, Chain A, domain 2"/>
    <property type="match status" value="1"/>
</dbReference>
<feature type="compositionally biased region" description="Low complexity" evidence="2">
    <location>
        <begin position="719"/>
        <end position="732"/>
    </location>
</feature>
<dbReference type="EMBL" id="BTFZ01000020">
    <property type="protein sequence ID" value="GMM39019.1"/>
    <property type="molecule type" value="Genomic_DNA"/>
</dbReference>
<dbReference type="GeneID" id="90077007"/>